<sequence length="466" mass="52970">MKLKKFTIGISNLEDLLGTIIAPYTILIAGHPGSGKTTLAASVCYANALRGHKCLYLSLYEDKEKFYRFMDKLGLRFTDVESRGLFKYVSLPLTLNVNDIVNAIGEVVSEGYDIVVIDSVTALLESIEGSATKRAWLLNYFYQLSKLINGLLILISELPYGEERLGLGSIEFITDSVLILKHRVEERFLVRLLEIRKTRGAPIYVAEIPFAIVQGRGIEIFTPPLLEKIPEQGEELSPPCNVHKETIGHFHRGFLVNVFYPSNTIYGKDALIYVLAFAIKNSMKILLISYISPPSTLIELISRTLERYGIDNEKALKIIEKYITVRAINPYAYSTSQLVAQELSLVNEFKPDIVVFHGAHVIRLIASNYASIFREVYNEVMYLKSRGINIVRIGNHIDDYTTNVEASISDVTFRSVHEYHEDDIKTRIYVFRRYREPIVFSLSDFVKCLEECVNIIRSEAFNLPNE</sequence>
<organism evidence="4">
    <name type="scientific">Ignisphaera aggregans</name>
    <dbReference type="NCBI Taxonomy" id="334771"/>
    <lineage>
        <taxon>Archaea</taxon>
        <taxon>Thermoproteota</taxon>
        <taxon>Thermoprotei</taxon>
        <taxon>Desulfurococcales</taxon>
        <taxon>Desulfurococcaceae</taxon>
        <taxon>Ignisphaera</taxon>
    </lineage>
</organism>
<gene>
    <name evidence="4" type="ORF">ENU31_03140</name>
</gene>
<dbReference type="InterPro" id="IPR003593">
    <property type="entry name" value="AAA+_ATPase"/>
</dbReference>
<comment type="caution">
    <text evidence="4">The sequence shown here is derived from an EMBL/GenBank/DDBJ whole genome shotgun (WGS) entry which is preliminary data.</text>
</comment>
<proteinExistence type="predicted"/>
<dbReference type="InterPro" id="IPR014774">
    <property type="entry name" value="KaiC-like_dom"/>
</dbReference>
<evidence type="ECO:0000256" key="1">
    <source>
        <dbReference type="ARBA" id="ARBA00022741"/>
    </source>
</evidence>
<name>A0A7C4D171_9CREN</name>
<dbReference type="SMART" id="SM00382">
    <property type="entry name" value="AAA"/>
    <property type="match status" value="1"/>
</dbReference>
<reference evidence="4" key="1">
    <citation type="journal article" date="2020" name="mSystems">
        <title>Genome- and Community-Level Interaction Insights into Carbon Utilization and Element Cycling Functions of Hydrothermarchaeota in Hydrothermal Sediment.</title>
        <authorList>
            <person name="Zhou Z."/>
            <person name="Liu Y."/>
            <person name="Xu W."/>
            <person name="Pan J."/>
            <person name="Luo Z.H."/>
            <person name="Li M."/>
        </authorList>
    </citation>
    <scope>NUCLEOTIDE SEQUENCE [LARGE SCALE GENOMIC DNA]</scope>
    <source>
        <strain evidence="4">SpSt-658</strain>
    </source>
</reference>
<dbReference type="GO" id="GO:0005524">
    <property type="term" value="F:ATP binding"/>
    <property type="evidence" value="ECO:0007669"/>
    <property type="project" value="UniProtKB-KW"/>
</dbReference>
<dbReference type="PANTHER" id="PTHR43637">
    <property type="entry name" value="UPF0273 PROTEIN TM_0370"/>
    <property type="match status" value="1"/>
</dbReference>
<dbReference type="Pfam" id="PF06745">
    <property type="entry name" value="ATPase"/>
    <property type="match status" value="1"/>
</dbReference>
<protein>
    <recommendedName>
        <fullName evidence="3">AAA+ ATPase domain-containing protein</fullName>
    </recommendedName>
</protein>
<keyword evidence="2" id="KW-0067">ATP-binding</keyword>
<keyword evidence="1" id="KW-0547">Nucleotide-binding</keyword>
<evidence type="ECO:0000313" key="4">
    <source>
        <dbReference type="EMBL" id="HGM07388.1"/>
    </source>
</evidence>
<dbReference type="SUPFAM" id="SSF52540">
    <property type="entry name" value="P-loop containing nucleoside triphosphate hydrolases"/>
    <property type="match status" value="1"/>
</dbReference>
<dbReference type="PANTHER" id="PTHR43637:SF1">
    <property type="entry name" value="UPF0273 PROTEIN TM_0370"/>
    <property type="match status" value="1"/>
</dbReference>
<accession>A0A7C4D171</accession>
<evidence type="ECO:0000256" key="2">
    <source>
        <dbReference type="ARBA" id="ARBA00022840"/>
    </source>
</evidence>
<feature type="domain" description="AAA+ ATPase" evidence="3">
    <location>
        <begin position="22"/>
        <end position="194"/>
    </location>
</feature>
<dbReference type="AlphaFoldDB" id="A0A7C4D171"/>
<dbReference type="Gene3D" id="3.40.50.300">
    <property type="entry name" value="P-loop containing nucleotide triphosphate hydrolases"/>
    <property type="match status" value="1"/>
</dbReference>
<dbReference type="InterPro" id="IPR027417">
    <property type="entry name" value="P-loop_NTPase"/>
</dbReference>
<evidence type="ECO:0000259" key="3">
    <source>
        <dbReference type="SMART" id="SM00382"/>
    </source>
</evidence>
<dbReference type="EMBL" id="DTCA01000099">
    <property type="protein sequence ID" value="HGM07388.1"/>
    <property type="molecule type" value="Genomic_DNA"/>
</dbReference>